<dbReference type="Proteomes" id="UP000231086">
    <property type="component" value="Unassembled WGS sequence"/>
</dbReference>
<protein>
    <recommendedName>
        <fullName evidence="4">Outer-membrane lipoprotein LolB</fullName>
    </recommendedName>
</protein>
<organism evidence="2 3">
    <name type="scientific">Candidatus Portnoybacteria bacterium CG10_big_fil_rev_8_21_14_0_10_44_7</name>
    <dbReference type="NCBI Taxonomy" id="1974816"/>
    <lineage>
        <taxon>Bacteria</taxon>
        <taxon>Candidatus Portnoyibacteriota</taxon>
    </lineage>
</organism>
<evidence type="ECO:0000313" key="3">
    <source>
        <dbReference type="Proteomes" id="UP000231086"/>
    </source>
</evidence>
<dbReference type="EMBL" id="PFEA01000054">
    <property type="protein sequence ID" value="PJE59594.1"/>
    <property type="molecule type" value="Genomic_DNA"/>
</dbReference>
<accession>A0A2M8KI41</accession>
<evidence type="ECO:0000256" key="1">
    <source>
        <dbReference type="SAM" id="SignalP"/>
    </source>
</evidence>
<evidence type="ECO:0008006" key="4">
    <source>
        <dbReference type="Google" id="ProtNLM"/>
    </source>
</evidence>
<proteinExistence type="predicted"/>
<sequence>MKRLLLVVAALAACGFLASGCAISHRGPDNVLAPRPDGSASYPATPAGANHLTLVVEQPVVWLVVVYGGYVRPQEVLGLRGGILLFSGRPKAWFEISGTLSKSMPKIGVVRLSGGPHTVFALPRTFLGSWLRWEPFYRTINLSGYGLADLYQNGNLRFRSDQIWVLPWVETRLENPINQPVTIYQPGWLGEFLEGMIGGAARR</sequence>
<feature type="signal peptide" evidence="1">
    <location>
        <begin position="1"/>
        <end position="24"/>
    </location>
</feature>
<gene>
    <name evidence="2" type="ORF">COU85_02865</name>
</gene>
<evidence type="ECO:0000313" key="2">
    <source>
        <dbReference type="EMBL" id="PJE59594.1"/>
    </source>
</evidence>
<feature type="chain" id="PRO_5014973944" description="Outer-membrane lipoprotein LolB" evidence="1">
    <location>
        <begin position="25"/>
        <end position="203"/>
    </location>
</feature>
<name>A0A2M8KI41_9BACT</name>
<comment type="caution">
    <text evidence="2">The sequence shown here is derived from an EMBL/GenBank/DDBJ whole genome shotgun (WGS) entry which is preliminary data.</text>
</comment>
<dbReference type="PROSITE" id="PS51257">
    <property type="entry name" value="PROKAR_LIPOPROTEIN"/>
    <property type="match status" value="1"/>
</dbReference>
<keyword evidence="1" id="KW-0732">Signal</keyword>
<dbReference type="AlphaFoldDB" id="A0A2M8KI41"/>
<reference evidence="3" key="1">
    <citation type="submission" date="2017-09" db="EMBL/GenBank/DDBJ databases">
        <title>Depth-based differentiation of microbial function through sediment-hosted aquifers and enrichment of novel symbionts in the deep terrestrial subsurface.</title>
        <authorList>
            <person name="Probst A.J."/>
            <person name="Ladd B."/>
            <person name="Jarett J.K."/>
            <person name="Geller-Mcgrath D.E."/>
            <person name="Sieber C.M.K."/>
            <person name="Emerson J.B."/>
            <person name="Anantharaman K."/>
            <person name="Thomas B.C."/>
            <person name="Malmstrom R."/>
            <person name="Stieglmeier M."/>
            <person name="Klingl A."/>
            <person name="Woyke T."/>
            <person name="Ryan C.M."/>
            <person name="Banfield J.F."/>
        </authorList>
    </citation>
    <scope>NUCLEOTIDE SEQUENCE [LARGE SCALE GENOMIC DNA]</scope>
</reference>